<keyword evidence="2" id="KW-0378">Hydrolase</keyword>
<proteinExistence type="predicted"/>
<dbReference type="NCBIfam" id="NF033545">
    <property type="entry name" value="transpos_IS630"/>
    <property type="match status" value="1"/>
</dbReference>
<dbReference type="InterPro" id="IPR038717">
    <property type="entry name" value="Tc1-like_DDE_dom"/>
</dbReference>
<dbReference type="InterPro" id="IPR036397">
    <property type="entry name" value="RNaseH_sf"/>
</dbReference>
<dbReference type="GO" id="GO:0004519">
    <property type="term" value="F:endonuclease activity"/>
    <property type="evidence" value="ECO:0007669"/>
    <property type="project" value="UniProtKB-KW"/>
</dbReference>
<accession>A0A4R6H8M7</accession>
<feature type="domain" description="Tc1-like transposase DDE" evidence="1">
    <location>
        <begin position="15"/>
        <end position="159"/>
    </location>
</feature>
<keyword evidence="3" id="KW-1185">Reference proteome</keyword>
<dbReference type="Proteomes" id="UP000295150">
    <property type="component" value="Unassembled WGS sequence"/>
</dbReference>
<sequence length="179" mass="20657">MKALQEREDQGEHELYYFDESGVSQSSSVPYAWSPIGQPWEIPAYTHSQRLNVLGFLSRQGKLVYHTTTKSVTTATVISAFDQFIAQKDPDTFAIVILDNASMHRSRAFARKRLEWLNHRLHIIHLSAYSPELNLIEILWRRVKYSWLPLTAYESFATLCSEVHRVLGGYGNEYTITYA</sequence>
<name>A0A4R6H8M7_9GAMM</name>
<protein>
    <submittedName>
        <fullName evidence="2">DDE superfamily endonuclease</fullName>
    </submittedName>
</protein>
<dbReference type="GO" id="GO:0003676">
    <property type="term" value="F:nucleic acid binding"/>
    <property type="evidence" value="ECO:0007669"/>
    <property type="project" value="InterPro"/>
</dbReference>
<dbReference type="Pfam" id="PF13358">
    <property type="entry name" value="DDE_3"/>
    <property type="match status" value="1"/>
</dbReference>
<dbReference type="InterPro" id="IPR047655">
    <property type="entry name" value="Transpos_IS630-like"/>
</dbReference>
<dbReference type="Gene3D" id="3.30.420.10">
    <property type="entry name" value="Ribonuclease H-like superfamily/Ribonuclease H"/>
    <property type="match status" value="1"/>
</dbReference>
<comment type="caution">
    <text evidence="2">The sequence shown here is derived from an EMBL/GenBank/DDBJ whole genome shotgun (WGS) entry which is preliminary data.</text>
</comment>
<dbReference type="AlphaFoldDB" id="A0A4R6H8M7"/>
<evidence type="ECO:0000259" key="1">
    <source>
        <dbReference type="Pfam" id="PF13358"/>
    </source>
</evidence>
<evidence type="ECO:0000313" key="3">
    <source>
        <dbReference type="Proteomes" id="UP000295150"/>
    </source>
</evidence>
<keyword evidence="2" id="KW-0255">Endonuclease</keyword>
<dbReference type="InterPro" id="IPR012337">
    <property type="entry name" value="RNaseH-like_sf"/>
</dbReference>
<dbReference type="EMBL" id="SNWH01000014">
    <property type="protein sequence ID" value="TDO04642.1"/>
    <property type="molecule type" value="Genomic_DNA"/>
</dbReference>
<keyword evidence="2" id="KW-0540">Nuclease</keyword>
<gene>
    <name evidence="2" type="ORF">DFO68_11460</name>
</gene>
<organism evidence="2 3">
    <name type="scientific">Halomonas ventosae</name>
    <dbReference type="NCBI Taxonomy" id="229007"/>
    <lineage>
        <taxon>Bacteria</taxon>
        <taxon>Pseudomonadati</taxon>
        <taxon>Pseudomonadota</taxon>
        <taxon>Gammaproteobacteria</taxon>
        <taxon>Oceanospirillales</taxon>
        <taxon>Halomonadaceae</taxon>
        <taxon>Halomonas</taxon>
    </lineage>
</organism>
<evidence type="ECO:0000313" key="2">
    <source>
        <dbReference type="EMBL" id="TDO04642.1"/>
    </source>
</evidence>
<dbReference type="SUPFAM" id="SSF53098">
    <property type="entry name" value="Ribonuclease H-like"/>
    <property type="match status" value="1"/>
</dbReference>
<reference evidence="2 3" key="1">
    <citation type="submission" date="2019-03" db="EMBL/GenBank/DDBJ databases">
        <title>Freshwater and sediment microbial communities from various areas in North America, analyzing microbe dynamics in response to fracking.</title>
        <authorList>
            <person name="Lamendella R."/>
        </authorList>
    </citation>
    <scope>NUCLEOTIDE SEQUENCE [LARGE SCALE GENOMIC DNA]</scope>
    <source>
        <strain evidence="2 3">1_TX</strain>
    </source>
</reference>